<evidence type="ECO:0000256" key="10">
    <source>
        <dbReference type="PIRNR" id="PIRNR037913"/>
    </source>
</evidence>
<dbReference type="InterPro" id="IPR023696">
    <property type="entry name" value="Ureohydrolase_dom_sf"/>
</dbReference>
<dbReference type="AlphaFoldDB" id="A0A2J6RAT5"/>
<dbReference type="GO" id="GO:0032221">
    <property type="term" value="C:Rpd3S complex"/>
    <property type="evidence" value="ECO:0007669"/>
    <property type="project" value="UniProtKB-ARBA"/>
</dbReference>
<feature type="binding site" evidence="13">
    <location>
        <position position="275"/>
    </location>
    <ligand>
        <name>a divalent metal cation</name>
        <dbReference type="ChEBI" id="CHEBI:60240"/>
    </ligand>
</feature>
<dbReference type="GO" id="GO:0141221">
    <property type="term" value="F:histone deacetylase activity, hydrolytic mechanism"/>
    <property type="evidence" value="ECO:0007669"/>
    <property type="project" value="UniProtKB-EC"/>
</dbReference>
<dbReference type="Pfam" id="PF00850">
    <property type="entry name" value="Hist_deacetyl"/>
    <property type="match status" value="1"/>
</dbReference>
<dbReference type="SUPFAM" id="SSF52768">
    <property type="entry name" value="Arginase/deacetylase"/>
    <property type="match status" value="1"/>
</dbReference>
<evidence type="ECO:0000259" key="15">
    <source>
        <dbReference type="Pfam" id="PF00850"/>
    </source>
</evidence>
<feature type="binding site" evidence="13">
    <location>
        <position position="187"/>
    </location>
    <ligand>
        <name>a divalent metal cation</name>
        <dbReference type="ChEBI" id="CHEBI:60240"/>
    </ligand>
</feature>
<evidence type="ECO:0000313" key="17">
    <source>
        <dbReference type="Proteomes" id="UP000235786"/>
    </source>
</evidence>
<feature type="active site" description="Proton acceptor" evidence="11">
    <location>
        <position position="152"/>
    </location>
</feature>
<keyword evidence="7 10" id="KW-0804">Transcription</keyword>
<dbReference type="GO" id="GO:0033698">
    <property type="term" value="C:Rpd3L complex"/>
    <property type="evidence" value="ECO:0007669"/>
    <property type="project" value="UniProtKB-ARBA"/>
</dbReference>
<dbReference type="OrthoDB" id="1918432at2759"/>
<dbReference type="InterPro" id="IPR023801">
    <property type="entry name" value="His_deacetylse_dom"/>
</dbReference>
<evidence type="ECO:0000256" key="7">
    <source>
        <dbReference type="ARBA" id="ARBA00023163"/>
    </source>
</evidence>
<evidence type="ECO:0000256" key="11">
    <source>
        <dbReference type="PIRSR" id="PIRSR037913-1"/>
    </source>
</evidence>
<evidence type="ECO:0000256" key="2">
    <source>
        <dbReference type="ARBA" id="ARBA00012111"/>
    </source>
</evidence>
<keyword evidence="3" id="KW-0678">Repressor</keyword>
<evidence type="ECO:0000256" key="8">
    <source>
        <dbReference type="ARBA" id="ARBA00023242"/>
    </source>
</evidence>
<evidence type="ECO:0000256" key="1">
    <source>
        <dbReference type="ARBA" id="ARBA00004123"/>
    </source>
</evidence>
<protein>
    <recommendedName>
        <fullName evidence="2 10">Histone deacetylase</fullName>
        <ecNumber evidence="2 10">3.5.1.98</ecNumber>
    </recommendedName>
</protein>
<dbReference type="EC" id="3.5.1.98" evidence="2 10"/>
<evidence type="ECO:0000256" key="3">
    <source>
        <dbReference type="ARBA" id="ARBA00022491"/>
    </source>
</evidence>
<evidence type="ECO:0000256" key="9">
    <source>
        <dbReference type="ARBA" id="ARBA00061569"/>
    </source>
</evidence>
<dbReference type="Proteomes" id="UP000235786">
    <property type="component" value="Unassembled WGS sequence"/>
</dbReference>
<comment type="subcellular location">
    <subcellularLocation>
        <location evidence="1 10">Nucleus</location>
    </subcellularLocation>
</comment>
<gene>
    <name evidence="16" type="ORF">L207DRAFT_637959</name>
</gene>
<dbReference type="PRINTS" id="PR01271">
    <property type="entry name" value="HISDACETLASE"/>
</dbReference>
<dbReference type="Gene3D" id="3.40.800.20">
    <property type="entry name" value="Histone deacetylase domain"/>
    <property type="match status" value="1"/>
</dbReference>
<evidence type="ECO:0000256" key="4">
    <source>
        <dbReference type="ARBA" id="ARBA00022801"/>
    </source>
</evidence>
<comment type="catalytic activity">
    <reaction evidence="10">
        <text>N(6)-acetyl-L-lysyl-[histone] + H2O = L-lysyl-[histone] + acetate</text>
        <dbReference type="Rhea" id="RHEA:58196"/>
        <dbReference type="Rhea" id="RHEA-COMP:9845"/>
        <dbReference type="Rhea" id="RHEA-COMP:11338"/>
        <dbReference type="ChEBI" id="CHEBI:15377"/>
        <dbReference type="ChEBI" id="CHEBI:29969"/>
        <dbReference type="ChEBI" id="CHEBI:30089"/>
        <dbReference type="ChEBI" id="CHEBI:61930"/>
        <dbReference type="EC" id="3.5.1.98"/>
    </reaction>
</comment>
<evidence type="ECO:0000256" key="5">
    <source>
        <dbReference type="ARBA" id="ARBA00022853"/>
    </source>
</evidence>
<dbReference type="PANTHER" id="PTHR10625:SF10">
    <property type="entry name" value="HISTONE DEACETYLASE HDAC1"/>
    <property type="match status" value="1"/>
</dbReference>
<dbReference type="GO" id="GO:0046872">
    <property type="term" value="F:metal ion binding"/>
    <property type="evidence" value="ECO:0007669"/>
    <property type="project" value="UniProtKB-KW"/>
</dbReference>
<keyword evidence="5 10" id="KW-0156">Chromatin regulator</keyword>
<dbReference type="InterPro" id="IPR037138">
    <property type="entry name" value="His_deacetylse_dom_sf"/>
</dbReference>
<reference evidence="16 17" key="1">
    <citation type="submission" date="2016-04" db="EMBL/GenBank/DDBJ databases">
        <title>A degradative enzymes factory behind the ericoid mycorrhizal symbiosis.</title>
        <authorList>
            <consortium name="DOE Joint Genome Institute"/>
            <person name="Martino E."/>
            <person name="Morin E."/>
            <person name="Grelet G."/>
            <person name="Kuo A."/>
            <person name="Kohler A."/>
            <person name="Daghino S."/>
            <person name="Barry K."/>
            <person name="Choi C."/>
            <person name="Cichocki N."/>
            <person name="Clum A."/>
            <person name="Copeland A."/>
            <person name="Hainaut M."/>
            <person name="Haridas S."/>
            <person name="Labutti K."/>
            <person name="Lindquist E."/>
            <person name="Lipzen A."/>
            <person name="Khouja H.-R."/>
            <person name="Murat C."/>
            <person name="Ohm R."/>
            <person name="Olson A."/>
            <person name="Spatafora J."/>
            <person name="Veneault-Fourrey C."/>
            <person name="Henrissat B."/>
            <person name="Grigoriev I."/>
            <person name="Martin F."/>
            <person name="Perotto S."/>
        </authorList>
    </citation>
    <scope>NUCLEOTIDE SEQUENCE [LARGE SCALE GENOMIC DNA]</scope>
    <source>
        <strain evidence="16 17">F</strain>
    </source>
</reference>
<evidence type="ECO:0000256" key="13">
    <source>
        <dbReference type="PIRSR" id="PIRSR037913-3"/>
    </source>
</evidence>
<dbReference type="InterPro" id="IPR003084">
    <property type="entry name" value="HDAC_I/II"/>
</dbReference>
<dbReference type="FunFam" id="3.40.800.20:FF:000001">
    <property type="entry name" value="Histone deacetylase"/>
    <property type="match status" value="1"/>
</dbReference>
<evidence type="ECO:0000256" key="6">
    <source>
        <dbReference type="ARBA" id="ARBA00023015"/>
    </source>
</evidence>
<keyword evidence="4 10" id="KW-0378">Hydrolase</keyword>
<feature type="binding site" evidence="12">
    <location>
        <position position="110"/>
    </location>
    <ligand>
        <name>substrate</name>
    </ligand>
</feature>
<evidence type="ECO:0000256" key="14">
    <source>
        <dbReference type="SAM" id="MobiDB-lite"/>
    </source>
</evidence>
<feature type="region of interest" description="Disordered" evidence="14">
    <location>
        <begin position="439"/>
        <end position="502"/>
    </location>
</feature>
<keyword evidence="13" id="KW-0479">Metal-binding</keyword>
<feature type="binding site" evidence="13">
    <location>
        <position position="189"/>
    </location>
    <ligand>
        <name>a divalent metal cation</name>
        <dbReference type="ChEBI" id="CHEBI:60240"/>
    </ligand>
</feature>
<feature type="domain" description="Histone deacetylase" evidence="15">
    <location>
        <begin position="39"/>
        <end position="327"/>
    </location>
</feature>
<dbReference type="GO" id="GO:0031507">
    <property type="term" value="P:heterochromatin formation"/>
    <property type="evidence" value="ECO:0007669"/>
    <property type="project" value="TreeGrafter"/>
</dbReference>
<proteinExistence type="inferred from homology"/>
<dbReference type="EMBL" id="KZ613952">
    <property type="protein sequence ID" value="PMD35619.1"/>
    <property type="molecule type" value="Genomic_DNA"/>
</dbReference>
<keyword evidence="17" id="KW-1185">Reference proteome</keyword>
<dbReference type="PIRSF" id="PIRSF037913">
    <property type="entry name" value="His_deacetylse_1"/>
    <property type="match status" value="1"/>
</dbReference>
<comment type="similarity">
    <text evidence="9 10">Belongs to the histone deacetylase family. HD Type 1 subfamily.</text>
</comment>
<dbReference type="GO" id="GO:0070210">
    <property type="term" value="C:Rpd3L-Expanded complex"/>
    <property type="evidence" value="ECO:0007669"/>
    <property type="project" value="TreeGrafter"/>
</dbReference>
<accession>A0A2J6RAT5</accession>
<keyword evidence="6 10" id="KW-0805">Transcription regulation</keyword>
<evidence type="ECO:0000256" key="12">
    <source>
        <dbReference type="PIRSR" id="PIRSR037913-2"/>
    </source>
</evidence>
<name>A0A2J6RAT5_HYAVF</name>
<feature type="binding site" evidence="12">
    <location>
        <position position="314"/>
    </location>
    <ligand>
        <name>substrate</name>
    </ligand>
</feature>
<evidence type="ECO:0000313" key="16">
    <source>
        <dbReference type="EMBL" id="PMD35619.1"/>
    </source>
</evidence>
<keyword evidence="8 10" id="KW-0539">Nucleus</keyword>
<feature type="binding site" evidence="12">
    <location>
        <position position="160"/>
    </location>
    <ligand>
        <name>substrate</name>
    </ligand>
</feature>
<dbReference type="InterPro" id="IPR000286">
    <property type="entry name" value="HDACs"/>
</dbReference>
<organism evidence="16 17">
    <name type="scientific">Hyaloscypha variabilis (strain UAMH 11265 / GT02V1 / F)</name>
    <name type="common">Meliniomyces variabilis</name>
    <dbReference type="NCBI Taxonomy" id="1149755"/>
    <lineage>
        <taxon>Eukaryota</taxon>
        <taxon>Fungi</taxon>
        <taxon>Dikarya</taxon>
        <taxon>Ascomycota</taxon>
        <taxon>Pezizomycotina</taxon>
        <taxon>Leotiomycetes</taxon>
        <taxon>Helotiales</taxon>
        <taxon>Hyaloscyphaceae</taxon>
        <taxon>Hyaloscypha</taxon>
        <taxon>Hyaloscypha variabilis</taxon>
    </lineage>
</organism>
<dbReference type="PANTHER" id="PTHR10625">
    <property type="entry name" value="HISTONE DEACETYLASE HDAC1-RELATED"/>
    <property type="match status" value="1"/>
</dbReference>
<sequence>MVGFAPVDNPFKGMRSTSKTRVAYFYDEEVGDFDYEELHPMKPHRIRLTHSLVVNYGLYKRMEVFRAKAASRLEMTQFHTDEYIEFLEKVTPENMDLFSTEQKKFNVGGDSPVFDGLFDFCGISAGGSMEGAGRLSRGKCDIAINWAGGLHHAKKIEASGFCYVNDIVLAILELLRTYRRVLYIDIDVHHGDGVEEAFYTTDRVMTVSLHKFGDFFPGTGGLQDVGVAKGKNYAVNVPLNDGIDDESYKYIFESVINKVMENYRPDAIVLQCGADSLNGDKLGSFNLSSAGHANCVSFMKRFNIPLLVLGGGGYTLRNVARAWSYETGICVGQEMAQDIPYHEYYGYYGPDFRLAVRPSTAENNNSKQYLDKITTQILKNLREVTFAPSVQISDVPRQSLATSNEEDAEMMDLDEDEHRDVRSTQYRRDIMVAHADGYVSDSEDEGDELSPAASRKLYSNCPIGPKKLNRDGVVDEPSPAIKEPRKEGQSVTSYLAGLGTRI</sequence>
<dbReference type="PRINTS" id="PR01270">
    <property type="entry name" value="HDASUPER"/>
</dbReference>
<dbReference type="STRING" id="1149755.A0A2J6RAT5"/>